<evidence type="ECO:0000256" key="1">
    <source>
        <dbReference type="SAM" id="Phobius"/>
    </source>
</evidence>
<dbReference type="Proteomes" id="UP000186895">
    <property type="component" value="Unassembled WGS sequence"/>
</dbReference>
<evidence type="ECO:0000313" key="2">
    <source>
        <dbReference type="EMBL" id="SIR01269.1"/>
    </source>
</evidence>
<gene>
    <name evidence="2" type="ORF">SAMN05421647_1147</name>
</gene>
<proteinExistence type="predicted"/>
<reference evidence="3" key="1">
    <citation type="submission" date="2017-01" db="EMBL/GenBank/DDBJ databases">
        <authorList>
            <person name="Varghese N."/>
            <person name="Submissions S."/>
        </authorList>
    </citation>
    <scope>NUCLEOTIDE SEQUENCE [LARGE SCALE GENOMIC DNA]</scope>
    <source>
        <strain evidence="3">DSM 7027</strain>
    </source>
</reference>
<protein>
    <submittedName>
        <fullName evidence="2">Uncharacterized protein</fullName>
    </submittedName>
</protein>
<accession>A0A1N6XG91</accession>
<keyword evidence="1" id="KW-1133">Transmembrane helix</keyword>
<dbReference type="STRING" id="49186.SAMN05421647_1147"/>
<keyword evidence="1" id="KW-0472">Membrane</keyword>
<keyword evidence="3" id="KW-1185">Reference proteome</keyword>
<organism evidence="2 3">
    <name type="scientific">Marinobacterium stanieri</name>
    <dbReference type="NCBI Taxonomy" id="49186"/>
    <lineage>
        <taxon>Bacteria</taxon>
        <taxon>Pseudomonadati</taxon>
        <taxon>Pseudomonadota</taxon>
        <taxon>Gammaproteobacteria</taxon>
        <taxon>Oceanospirillales</taxon>
        <taxon>Oceanospirillaceae</taxon>
        <taxon>Marinobacterium</taxon>
    </lineage>
</organism>
<sequence length="54" mass="6402">MENVLIVIAVLLGLISLQLFYLIWVTMIRLDRIDIETTRIREKVTRFMKSHGLE</sequence>
<dbReference type="AlphaFoldDB" id="A0A1N6XG91"/>
<keyword evidence="1" id="KW-0812">Transmembrane</keyword>
<dbReference type="EMBL" id="FTMN01000014">
    <property type="protein sequence ID" value="SIR01269.1"/>
    <property type="molecule type" value="Genomic_DNA"/>
</dbReference>
<evidence type="ECO:0000313" key="3">
    <source>
        <dbReference type="Proteomes" id="UP000186895"/>
    </source>
</evidence>
<name>A0A1N6XG91_9GAMM</name>
<feature type="transmembrane region" description="Helical" evidence="1">
    <location>
        <begin position="6"/>
        <end position="25"/>
    </location>
</feature>